<proteinExistence type="predicted"/>
<sequence>MMKLRSKRFCRSFSSSKIKAVPDQNKGQFGAKAMKVEGEIKWELRPGGMLVQRRETQNVGEGTITVRVSTVSQWHDISIEPTSTFGELKMILSLVNWYGGKRAKVLLLQDPAMKEMKQMLHGDNISTSSCSRTISV</sequence>
<dbReference type="InterPro" id="IPR029071">
    <property type="entry name" value="Ubiquitin-like_domsf"/>
</dbReference>
<protein>
    <submittedName>
        <fullName evidence="1">Uncharacterized protein</fullName>
    </submittedName>
</protein>
<dbReference type="EMBL" id="JBEDUW010000006">
    <property type="protein sequence ID" value="KAK9925418.1"/>
    <property type="molecule type" value="Genomic_DNA"/>
</dbReference>
<reference evidence="1 2" key="1">
    <citation type="journal article" date="2023" name="G3 (Bethesda)">
        <title>A chromosome-length genome assembly and annotation of blackberry (Rubus argutus, cv. 'Hillquist').</title>
        <authorList>
            <person name="Bruna T."/>
            <person name="Aryal R."/>
            <person name="Dudchenko O."/>
            <person name="Sargent D.J."/>
            <person name="Mead D."/>
            <person name="Buti M."/>
            <person name="Cavallini A."/>
            <person name="Hytonen T."/>
            <person name="Andres J."/>
            <person name="Pham M."/>
            <person name="Weisz D."/>
            <person name="Mascagni F."/>
            <person name="Usai G."/>
            <person name="Natali L."/>
            <person name="Bassil N."/>
            <person name="Fernandez G.E."/>
            <person name="Lomsadze A."/>
            <person name="Armour M."/>
            <person name="Olukolu B."/>
            <person name="Poorten T."/>
            <person name="Britton C."/>
            <person name="Davik J."/>
            <person name="Ashrafi H."/>
            <person name="Aiden E.L."/>
            <person name="Borodovsky M."/>
            <person name="Worthington M."/>
        </authorList>
    </citation>
    <scope>NUCLEOTIDE SEQUENCE [LARGE SCALE GENOMIC DNA]</scope>
    <source>
        <strain evidence="1">PI 553951</strain>
    </source>
</reference>
<evidence type="ECO:0000313" key="1">
    <source>
        <dbReference type="EMBL" id="KAK9925418.1"/>
    </source>
</evidence>
<dbReference type="PANTHER" id="PTHR47376">
    <property type="entry name" value="OS02G0597700 PROTEIN"/>
    <property type="match status" value="1"/>
</dbReference>
<dbReference type="AlphaFoldDB" id="A0AAW1WLF2"/>
<gene>
    <name evidence="1" type="ORF">M0R45_033742</name>
</gene>
<comment type="caution">
    <text evidence="1">The sequence shown here is derived from an EMBL/GenBank/DDBJ whole genome shotgun (WGS) entry which is preliminary data.</text>
</comment>
<name>A0AAW1WLF2_RUBAR</name>
<keyword evidence="2" id="KW-1185">Reference proteome</keyword>
<dbReference type="Proteomes" id="UP001457282">
    <property type="component" value="Unassembled WGS sequence"/>
</dbReference>
<accession>A0AAW1WLF2</accession>
<organism evidence="1 2">
    <name type="scientific">Rubus argutus</name>
    <name type="common">Southern blackberry</name>
    <dbReference type="NCBI Taxonomy" id="59490"/>
    <lineage>
        <taxon>Eukaryota</taxon>
        <taxon>Viridiplantae</taxon>
        <taxon>Streptophyta</taxon>
        <taxon>Embryophyta</taxon>
        <taxon>Tracheophyta</taxon>
        <taxon>Spermatophyta</taxon>
        <taxon>Magnoliopsida</taxon>
        <taxon>eudicotyledons</taxon>
        <taxon>Gunneridae</taxon>
        <taxon>Pentapetalae</taxon>
        <taxon>rosids</taxon>
        <taxon>fabids</taxon>
        <taxon>Rosales</taxon>
        <taxon>Rosaceae</taxon>
        <taxon>Rosoideae</taxon>
        <taxon>Rosoideae incertae sedis</taxon>
        <taxon>Rubus</taxon>
    </lineage>
</organism>
<dbReference type="SUPFAM" id="SSF54236">
    <property type="entry name" value="Ubiquitin-like"/>
    <property type="match status" value="1"/>
</dbReference>
<evidence type="ECO:0000313" key="2">
    <source>
        <dbReference type="Proteomes" id="UP001457282"/>
    </source>
</evidence>